<reference evidence="1 2" key="1">
    <citation type="submission" date="2012-06" db="EMBL/GenBank/DDBJ databases">
        <title>Finished chromosome of genome of Crinalium epipsammum PCC 9333.</title>
        <authorList>
            <consortium name="US DOE Joint Genome Institute"/>
            <person name="Gugger M."/>
            <person name="Coursin T."/>
            <person name="Rippka R."/>
            <person name="Tandeau De Marsac N."/>
            <person name="Huntemann M."/>
            <person name="Wei C.-L."/>
            <person name="Han J."/>
            <person name="Detter J.C."/>
            <person name="Han C."/>
            <person name="Tapia R."/>
            <person name="Davenport K."/>
            <person name="Daligault H."/>
            <person name="Erkkila T."/>
            <person name="Gu W."/>
            <person name="Munk A.C.C."/>
            <person name="Teshima H."/>
            <person name="Xu Y."/>
            <person name="Chain P."/>
            <person name="Chen A."/>
            <person name="Krypides N."/>
            <person name="Mavromatis K."/>
            <person name="Markowitz V."/>
            <person name="Szeto E."/>
            <person name="Ivanova N."/>
            <person name="Mikhailova N."/>
            <person name="Ovchinnikova G."/>
            <person name="Pagani I."/>
            <person name="Pati A."/>
            <person name="Goodwin L."/>
            <person name="Peters L."/>
            <person name="Pitluck S."/>
            <person name="Woyke T."/>
            <person name="Kerfeld C."/>
        </authorList>
    </citation>
    <scope>NUCLEOTIDE SEQUENCE [LARGE SCALE GENOMIC DNA]</scope>
    <source>
        <strain evidence="1 2">PCC 9333</strain>
    </source>
</reference>
<gene>
    <name evidence="1" type="ORF">Cri9333_3282</name>
</gene>
<dbReference type="OrthoDB" id="468366at2"/>
<organism evidence="1 2">
    <name type="scientific">Crinalium epipsammum PCC 9333</name>
    <dbReference type="NCBI Taxonomy" id="1173022"/>
    <lineage>
        <taxon>Bacteria</taxon>
        <taxon>Bacillati</taxon>
        <taxon>Cyanobacteriota</taxon>
        <taxon>Cyanophyceae</taxon>
        <taxon>Gomontiellales</taxon>
        <taxon>Gomontiellaceae</taxon>
        <taxon>Crinalium</taxon>
    </lineage>
</organism>
<evidence type="ECO:0000313" key="1">
    <source>
        <dbReference type="EMBL" id="AFZ14113.1"/>
    </source>
</evidence>
<evidence type="ECO:0000313" key="2">
    <source>
        <dbReference type="Proteomes" id="UP000010472"/>
    </source>
</evidence>
<dbReference type="EMBL" id="CP003620">
    <property type="protein sequence ID" value="AFZ14113.1"/>
    <property type="molecule type" value="Genomic_DNA"/>
</dbReference>
<dbReference type="RefSeq" id="WP_015204219.1">
    <property type="nucleotide sequence ID" value="NC_019753.1"/>
</dbReference>
<dbReference type="AlphaFoldDB" id="K9W179"/>
<proteinExistence type="predicted"/>
<dbReference type="KEGG" id="cep:Cri9333_3282"/>
<protein>
    <submittedName>
        <fullName evidence="1">Uncharacterized protein</fullName>
    </submittedName>
</protein>
<dbReference type="Proteomes" id="UP000010472">
    <property type="component" value="Chromosome"/>
</dbReference>
<name>K9W179_9CYAN</name>
<keyword evidence="2" id="KW-1185">Reference proteome</keyword>
<sequence length="77" mass="8573">MGTKSISTIVVILAVVFVSVGDRFLPKPLNTASVESRASLNNFVVGLFPAWKPKTKPYERTQKALDKVEKNPQEEKK</sequence>
<dbReference type="eggNOG" id="ENOG5033D0C">
    <property type="taxonomic scope" value="Bacteria"/>
</dbReference>
<accession>K9W179</accession>
<dbReference type="HOGENOM" id="CLU_184587_1_0_3"/>